<reference evidence="1 2" key="1">
    <citation type="submission" date="2020-04" db="EMBL/GenBank/DDBJ databases">
        <title>Paraburkholderia sp. G-4-1-8 isolated from soil.</title>
        <authorList>
            <person name="Dahal R.H."/>
        </authorList>
    </citation>
    <scope>NUCLEOTIDE SEQUENCE [LARGE SCALE GENOMIC DNA]</scope>
    <source>
        <strain evidence="1 2">G-4-1-8</strain>
    </source>
</reference>
<sequence>MDRVEPGFGASDRAAGLPPYATSVSEAAVGHADRAPVFSVRYAVRPRRPGRTATLRHGFGIKGTLSINGDFVTLCRSNGSEPRSFYRSDIFDIEFHGRRIGFDLHVTPQDVQRVTLKTRHVDDVRRIVERLPAQMTPAFAAERVALNTFPQRLVELTPLP</sequence>
<gene>
    <name evidence="1" type="ORF">HHL14_30045</name>
</gene>
<accession>A0A7Y0A244</accession>
<dbReference type="AlphaFoldDB" id="A0A7Y0A244"/>
<protein>
    <submittedName>
        <fullName evidence="1">Uncharacterized protein</fullName>
    </submittedName>
</protein>
<organism evidence="1 2">
    <name type="scientific">Paraburkholderia antibiotica</name>
    <dbReference type="NCBI Taxonomy" id="2728839"/>
    <lineage>
        <taxon>Bacteria</taxon>
        <taxon>Pseudomonadati</taxon>
        <taxon>Pseudomonadota</taxon>
        <taxon>Betaproteobacteria</taxon>
        <taxon>Burkholderiales</taxon>
        <taxon>Burkholderiaceae</taxon>
        <taxon>Paraburkholderia</taxon>
    </lineage>
</organism>
<keyword evidence="2" id="KW-1185">Reference proteome</keyword>
<evidence type="ECO:0000313" key="1">
    <source>
        <dbReference type="EMBL" id="NML35054.1"/>
    </source>
</evidence>
<dbReference type="EMBL" id="JABBFZ010000029">
    <property type="protein sequence ID" value="NML35054.1"/>
    <property type="molecule type" value="Genomic_DNA"/>
</dbReference>
<name>A0A7Y0A244_9BURK</name>
<dbReference type="Proteomes" id="UP000583127">
    <property type="component" value="Unassembled WGS sequence"/>
</dbReference>
<comment type="caution">
    <text evidence="1">The sequence shown here is derived from an EMBL/GenBank/DDBJ whole genome shotgun (WGS) entry which is preliminary data.</text>
</comment>
<dbReference type="RefSeq" id="WP_169501240.1">
    <property type="nucleotide sequence ID" value="NZ_JABBFZ010000029.1"/>
</dbReference>
<evidence type="ECO:0000313" key="2">
    <source>
        <dbReference type="Proteomes" id="UP000583127"/>
    </source>
</evidence>
<proteinExistence type="predicted"/>